<dbReference type="EMBL" id="CP075587">
    <property type="protein sequence ID" value="QYF49275.1"/>
    <property type="molecule type" value="Genomic_DNA"/>
</dbReference>
<gene>
    <name evidence="2" type="ORF">RHABOEDO_001581</name>
</gene>
<name>A0ABX8V206_9BACT</name>
<reference evidence="2 3" key="1">
    <citation type="journal article" date="2022" name="bioRxiv">
        <title>Ecology and evolution of chlamydial symbionts of arthropods.</title>
        <authorList>
            <person name="Halter T."/>
            <person name="Koestlbacher S."/>
            <person name="Collingro A."/>
            <person name="Sixt B.S."/>
            <person name="Toenshoff E.R."/>
            <person name="Hendrickx F."/>
            <person name="Kostanjsek R."/>
            <person name="Horn M."/>
        </authorList>
    </citation>
    <scope>NUCLEOTIDE SEQUENCE [LARGE SCALE GENOMIC DNA]</scope>
    <source>
        <strain evidence="2">W744xW776</strain>
    </source>
</reference>
<evidence type="ECO:0000313" key="2">
    <source>
        <dbReference type="EMBL" id="QYF49275.1"/>
    </source>
</evidence>
<accession>A0ABX8V206</accession>
<feature type="region of interest" description="Disordered" evidence="1">
    <location>
        <begin position="1"/>
        <end position="161"/>
    </location>
</feature>
<evidence type="ECO:0000256" key="1">
    <source>
        <dbReference type="SAM" id="MobiDB-lite"/>
    </source>
</evidence>
<feature type="compositionally biased region" description="Basic and acidic residues" evidence="1">
    <location>
        <begin position="95"/>
        <end position="128"/>
    </location>
</feature>
<feature type="compositionally biased region" description="Basic residues" evidence="1">
    <location>
        <begin position="78"/>
        <end position="91"/>
    </location>
</feature>
<dbReference type="Proteomes" id="UP000826014">
    <property type="component" value="Chromosome"/>
</dbReference>
<sequence length="312" mass="34544">MSEVGKIPNPLNPANDPKKDKHRLGSNQFREKFDYRKKEETSSGSNRQRYSPDEEEQTAKTPTRDSIFKSSSTGKSSFRTKKNVGASHKKVALSSEKEIQKKSIEETSVEKKVEEKQIEEKSIKKKEVILANPKPEAPPPKASPSKHISPIAKPKGKKKEEVPASFEPLANIQPHQPSYQPSVLPTGSAFTSYQISQLFDRMAGVMTIMELSGTTETELTLSGEEFASSVFYGARITITEYGTAPKAFNVQLSANPEAVALFQGNMSNLLANFASGNYAFRIHRLETNIEEGPLFKRKESFGGDQQPTQGDS</sequence>
<organism evidence="2 3">
    <name type="scientific">Candidatus Rhabdochlamydia oedothoracis</name>
    <dbReference type="NCBI Taxonomy" id="2720720"/>
    <lineage>
        <taxon>Bacteria</taxon>
        <taxon>Pseudomonadati</taxon>
        <taxon>Chlamydiota</taxon>
        <taxon>Chlamydiia</taxon>
        <taxon>Parachlamydiales</taxon>
        <taxon>Candidatus Rhabdochlamydiaceae</taxon>
        <taxon>Candidatus Rhabdochlamydia</taxon>
    </lineage>
</organism>
<proteinExistence type="predicted"/>
<dbReference type="RefSeq" id="WP_215216880.1">
    <property type="nucleotide sequence ID" value="NZ_CP075587.1"/>
</dbReference>
<evidence type="ECO:0000313" key="3">
    <source>
        <dbReference type="Proteomes" id="UP000826014"/>
    </source>
</evidence>
<feature type="compositionally biased region" description="Low complexity" evidence="1">
    <location>
        <begin position="68"/>
        <end position="77"/>
    </location>
</feature>
<protein>
    <submittedName>
        <fullName evidence="2">Uncharacterized protein</fullName>
    </submittedName>
</protein>
<keyword evidence="3" id="KW-1185">Reference proteome</keyword>
<feature type="compositionally biased region" description="Basic and acidic residues" evidence="1">
    <location>
        <begin position="29"/>
        <end position="41"/>
    </location>
</feature>